<dbReference type="eggNOG" id="COG3637">
    <property type="taxonomic scope" value="Bacteria"/>
</dbReference>
<dbReference type="AlphaFoldDB" id="V2QE22"/>
<gene>
    <name evidence="1" type="ORF">N508_000216</name>
</gene>
<reference evidence="1" key="1">
    <citation type="journal article" date="2014" name="Genome Announc.">
        <title>Draft genome sequences of the altered schaedler flora, a defined bacterial community from gnotobiotic mice.</title>
        <authorList>
            <person name="Wannemuehler M.J."/>
            <person name="Overstreet A.M."/>
            <person name="Ward D.V."/>
            <person name="Phillips G.J."/>
        </authorList>
    </citation>
    <scope>NUCLEOTIDE SEQUENCE</scope>
    <source>
        <strain evidence="1">ASF457</strain>
    </source>
</reference>
<organism evidence="1 2">
    <name type="scientific">Mucispirillum schaedleri ASF457</name>
    <dbReference type="NCBI Taxonomy" id="1379858"/>
    <lineage>
        <taxon>Bacteria</taxon>
        <taxon>Pseudomonadati</taxon>
        <taxon>Deferribacterota</taxon>
        <taxon>Deferribacteres</taxon>
        <taxon>Deferribacterales</taxon>
        <taxon>Mucispirillaceae</taxon>
        <taxon>Mucispirillum</taxon>
    </lineage>
</organism>
<protein>
    <submittedName>
        <fullName evidence="1">Uncharacterized protein</fullName>
    </submittedName>
</protein>
<keyword evidence="2" id="KW-1185">Reference proteome</keyword>
<sequence>MQKILWVIIITLFSQYPLYAKEFIFGDFKTDIFGTLYVDGFYTYSSENFEPMYSSMKIENGRHSFGSYAFAGSSKFGITLAYRNISGTIEAGISDPVRKFYLKYNIGGSANHYLLAGKDNNIAYYNFGQMSNDNQALIDYGTVSNMRRLQIRYGINGFEIAVIFPYIGFGASNDMAYKGYYINDNIENTFIKHSDYMFKYIPRLEFAYTVIKNNFNIKFFGSYGIYMYENTVLTDEMDKFNSTAHVFNAGFGGQADFGNNFINYTFYIGQNMYLNDSNGVCFGNNSFLNPVFLKKNDSNLYNIDIKNILNTGVAFGYGYKAFNGKMVIQTGAGYSLNIANHYKNSNRNLGAFFNTRYYINDYFSLIPELALLYNISGAEEKFNNGFSITAGIMAVLSF</sequence>
<evidence type="ECO:0000313" key="1">
    <source>
        <dbReference type="EMBL" id="USF23161.1"/>
    </source>
</evidence>
<evidence type="ECO:0000313" key="2">
    <source>
        <dbReference type="Proteomes" id="UP000017429"/>
    </source>
</evidence>
<dbReference type="RefSeq" id="WP_023276231.1">
    <property type="nucleotide sequence ID" value="NZ_CP097562.1"/>
</dbReference>
<dbReference type="Proteomes" id="UP000017429">
    <property type="component" value="Chromosome"/>
</dbReference>
<dbReference type="EMBL" id="CP097562">
    <property type="protein sequence ID" value="USF23161.1"/>
    <property type="molecule type" value="Genomic_DNA"/>
</dbReference>
<reference evidence="1" key="2">
    <citation type="submission" date="2022-05" db="EMBL/GenBank/DDBJ databases">
        <authorList>
            <person name="Proctor A.L."/>
            <person name="Phillips G.J."/>
            <person name="Wannemuehler M.J."/>
        </authorList>
    </citation>
    <scope>NUCLEOTIDE SEQUENCE</scope>
    <source>
        <strain evidence="1">ASF457</strain>
    </source>
</reference>
<accession>V2QE22</accession>
<proteinExistence type="predicted"/>
<reference evidence="1" key="3">
    <citation type="submission" date="2022-06" db="EMBL/GenBank/DDBJ databases">
        <title>Resources to Facilitate Use of the Altered Schaedler Flora (ASF) Mouse Model to Study Microbiome Function.</title>
        <authorList>
            <person name="Proctor A."/>
            <person name="Parvinroo S."/>
            <person name="Richie T."/>
            <person name="Jia X."/>
            <person name="Lee S.T.M."/>
            <person name="Karp P.D."/>
            <person name="Paley S."/>
            <person name="Kostic A.D."/>
            <person name="Pierre J.F."/>
            <person name="Wannemuehler M.J."/>
            <person name="Phillips G.J."/>
        </authorList>
    </citation>
    <scope>NUCLEOTIDE SEQUENCE</scope>
    <source>
        <strain evidence="1">ASF457</strain>
    </source>
</reference>
<name>V2QE22_9BACT</name>
<dbReference type="KEGG" id="msch:N508_000216"/>